<dbReference type="GO" id="GO:0015030">
    <property type="term" value="C:Cajal body"/>
    <property type="evidence" value="ECO:0007669"/>
    <property type="project" value="TreeGrafter"/>
</dbReference>
<feature type="compositionally biased region" description="Basic and acidic residues" evidence="1">
    <location>
        <begin position="148"/>
        <end position="175"/>
    </location>
</feature>
<feature type="compositionally biased region" description="Low complexity" evidence="1">
    <location>
        <begin position="281"/>
        <end position="300"/>
    </location>
</feature>
<dbReference type="InterPro" id="IPR024822">
    <property type="entry name" value="Coilin"/>
</dbReference>
<feature type="compositionally biased region" description="Basic residues" evidence="1">
    <location>
        <begin position="136"/>
        <end position="147"/>
    </location>
</feature>
<feature type="compositionally biased region" description="Low complexity" evidence="1">
    <location>
        <begin position="398"/>
        <end position="416"/>
    </location>
</feature>
<dbReference type="Pfam" id="PF15862">
    <property type="entry name" value="Coilin_N"/>
    <property type="match status" value="1"/>
</dbReference>
<gene>
    <name evidence="4" type="primary">COIL</name>
    <name evidence="4" type="ORF">AWC38_SpisGene4170</name>
</gene>
<dbReference type="PANTHER" id="PTHR15197">
    <property type="entry name" value="COILIN P80"/>
    <property type="match status" value="1"/>
</dbReference>
<organism evidence="4 5">
    <name type="scientific">Stylophora pistillata</name>
    <name type="common">Smooth cauliflower coral</name>
    <dbReference type="NCBI Taxonomy" id="50429"/>
    <lineage>
        <taxon>Eukaryota</taxon>
        <taxon>Metazoa</taxon>
        <taxon>Cnidaria</taxon>
        <taxon>Anthozoa</taxon>
        <taxon>Hexacorallia</taxon>
        <taxon>Scleractinia</taxon>
        <taxon>Astrocoeniina</taxon>
        <taxon>Pocilloporidae</taxon>
        <taxon>Stylophora</taxon>
    </lineage>
</organism>
<dbReference type="GO" id="GO:0000387">
    <property type="term" value="P:spliceosomal snRNP assembly"/>
    <property type="evidence" value="ECO:0007669"/>
    <property type="project" value="TreeGrafter"/>
</dbReference>
<feature type="compositionally biased region" description="Low complexity" evidence="1">
    <location>
        <begin position="320"/>
        <end position="342"/>
    </location>
</feature>
<feature type="domain" description="Coilin tudor" evidence="3">
    <location>
        <begin position="577"/>
        <end position="638"/>
    </location>
</feature>
<evidence type="ECO:0000313" key="5">
    <source>
        <dbReference type="Proteomes" id="UP000225706"/>
    </source>
</evidence>
<feature type="compositionally biased region" description="Polar residues" evidence="1">
    <location>
        <begin position="497"/>
        <end position="511"/>
    </location>
</feature>
<dbReference type="Proteomes" id="UP000225706">
    <property type="component" value="Unassembled WGS sequence"/>
</dbReference>
<evidence type="ECO:0000313" key="4">
    <source>
        <dbReference type="EMBL" id="PFX30968.1"/>
    </source>
</evidence>
<dbReference type="OrthoDB" id="74813at2759"/>
<evidence type="ECO:0000259" key="3">
    <source>
        <dbReference type="Pfam" id="PF23086"/>
    </source>
</evidence>
<feature type="compositionally biased region" description="Polar residues" evidence="1">
    <location>
        <begin position="424"/>
        <end position="444"/>
    </location>
</feature>
<dbReference type="STRING" id="50429.A0A2B4SQT9"/>
<feature type="compositionally biased region" description="Polar residues" evidence="1">
    <location>
        <begin position="457"/>
        <end position="487"/>
    </location>
</feature>
<dbReference type="PANTHER" id="PTHR15197:SF0">
    <property type="entry name" value="COILIN"/>
    <property type="match status" value="1"/>
</dbReference>
<feature type="region of interest" description="Disordered" evidence="1">
    <location>
        <begin position="85"/>
        <end position="554"/>
    </location>
</feature>
<feature type="compositionally biased region" description="Basic and acidic residues" evidence="1">
    <location>
        <begin position="90"/>
        <end position="105"/>
    </location>
</feature>
<feature type="compositionally biased region" description="Basic and acidic residues" evidence="1">
    <location>
        <begin position="347"/>
        <end position="361"/>
    </location>
</feature>
<dbReference type="Pfam" id="PF23086">
    <property type="entry name" value="Tudor_Coilin"/>
    <property type="match status" value="1"/>
</dbReference>
<reference evidence="5" key="1">
    <citation type="journal article" date="2017" name="bioRxiv">
        <title>Comparative analysis of the genomes of Stylophora pistillata and Acropora digitifera provides evidence for extensive differences between species of corals.</title>
        <authorList>
            <person name="Voolstra C.R."/>
            <person name="Li Y."/>
            <person name="Liew Y.J."/>
            <person name="Baumgarten S."/>
            <person name="Zoccola D."/>
            <person name="Flot J.-F."/>
            <person name="Tambutte S."/>
            <person name="Allemand D."/>
            <person name="Aranda M."/>
        </authorList>
    </citation>
    <scope>NUCLEOTIDE SEQUENCE [LARGE SCALE GENOMIC DNA]</scope>
</reference>
<dbReference type="InterPro" id="IPR056398">
    <property type="entry name" value="Tudor_Coilin"/>
</dbReference>
<feature type="compositionally biased region" description="Basic and acidic residues" evidence="1">
    <location>
        <begin position="116"/>
        <end position="130"/>
    </location>
</feature>
<accession>A0A2B4SQT9</accession>
<dbReference type="AlphaFoldDB" id="A0A2B4SQT9"/>
<keyword evidence="5" id="KW-1185">Reference proteome</keyword>
<name>A0A2B4SQT9_STYPI</name>
<dbReference type="InterPro" id="IPR031722">
    <property type="entry name" value="Coilin_N"/>
</dbReference>
<evidence type="ECO:0000256" key="1">
    <source>
        <dbReference type="SAM" id="MobiDB-lite"/>
    </source>
</evidence>
<feature type="compositionally biased region" description="Polar residues" evidence="1">
    <location>
        <begin position="530"/>
        <end position="554"/>
    </location>
</feature>
<dbReference type="GO" id="GO:0030620">
    <property type="term" value="F:U2 snRNA binding"/>
    <property type="evidence" value="ECO:0007669"/>
    <property type="project" value="TreeGrafter"/>
</dbReference>
<sequence length="682" mass="75100">MSFVRIRLTFQHSLPHTEVKNCWFLFDTSSCSTIADLEYLIRKRFKGPSKSCHVVNLFLDDFLLPSQEKIEIIQNNDHIRVEIQQTTGKQTDEDGRDEQTAENKVERKRKKSSLPDARDKLKKKQVEENKQGFSTKKIKGNHLPKKRVRDDSETPKDSKRAKREQKLVRKEAKKEANRRHKSKLSSVVESDVGALLLQERSSTKVFSPSLTSTGTTSSQMKKLNKPSKGKSAIQQKQMNEIKLSLQGDIHKRKEPSVPLKTSSKKGKTSGKVILGGGRNVSDSTSSESSSSIDESGTSNSPSKVKKNGKVTLVGGRNAINSDSTSFESSSSSDESGPSNLPSLTDVAQRRVDTDELKKDAHSIIMETSESQGKNKSDTIPQSSLTLCDITEGTRNGRSFSLSSKASSSLEKSGDSSIFSHKSGKLNSRIESNSKKTLSSLENPASSSRMSFQSPSSAYSQTQTGGANNRSVEQSASGYNAKQMNKSGQVWPLISINGRPNNKPESSQQTSHIRFDSEESEEESIDKQQEDTGLTNGSSEHPLTNAGSTSYFPPCTQSMLPKTPKTAVSESKRSTTQDYSLCTRLHGPPRIGDKIAYKVLELSASYTPEISDYKEGTVLAFDPSSGTVKIELTKESLKKSLGDGNVTGKFELDYDESEENANDEEEETETVVPWNSMIDPVFV</sequence>
<feature type="compositionally biased region" description="Polar residues" evidence="1">
    <location>
        <begin position="365"/>
        <end position="385"/>
    </location>
</feature>
<feature type="compositionally biased region" description="Low complexity" evidence="1">
    <location>
        <begin position="207"/>
        <end position="218"/>
    </location>
</feature>
<comment type="caution">
    <text evidence="4">The sequence shown here is derived from an EMBL/GenBank/DDBJ whole genome shotgun (WGS) entry which is preliminary data.</text>
</comment>
<evidence type="ECO:0000259" key="2">
    <source>
        <dbReference type="Pfam" id="PF15862"/>
    </source>
</evidence>
<feature type="compositionally biased region" description="Low complexity" evidence="1">
    <location>
        <begin position="445"/>
        <end position="456"/>
    </location>
</feature>
<proteinExistence type="predicted"/>
<dbReference type="EMBL" id="LSMT01000042">
    <property type="protein sequence ID" value="PFX30968.1"/>
    <property type="molecule type" value="Genomic_DNA"/>
</dbReference>
<feature type="domain" description="Coilin N-terminal" evidence="2">
    <location>
        <begin position="4"/>
        <end position="137"/>
    </location>
</feature>
<protein>
    <submittedName>
        <fullName evidence="4">Coilin</fullName>
    </submittedName>
</protein>
<dbReference type="GO" id="GO:0030619">
    <property type="term" value="F:U1 snRNA binding"/>
    <property type="evidence" value="ECO:0007669"/>
    <property type="project" value="TreeGrafter"/>
</dbReference>